<evidence type="ECO:0000256" key="1">
    <source>
        <dbReference type="SAM" id="MobiDB-lite"/>
    </source>
</evidence>
<dbReference type="OrthoDB" id="418748at2759"/>
<feature type="region of interest" description="Disordered" evidence="1">
    <location>
        <begin position="130"/>
        <end position="153"/>
    </location>
</feature>
<dbReference type="EMBL" id="BGZK01001423">
    <property type="protein sequence ID" value="GBP79658.1"/>
    <property type="molecule type" value="Genomic_DNA"/>
</dbReference>
<sequence>MPSDVVKEKVLEKLDNLEKYCRDREVEEAEISGSPESVVAILQDTVEDDNVTATEYENDDEDQNLISMDEIMKALILMKAGKAVAYYRVQSEMLKSGGSIVEQNAGNQWKRSPRQLRYGVSLNTQSRFCPKKKIPTSPRAPRPRILGMSWLRN</sequence>
<proteinExistence type="predicted"/>
<organism evidence="2 3">
    <name type="scientific">Eumeta variegata</name>
    <name type="common">Bagworm moth</name>
    <name type="synonym">Eumeta japonica</name>
    <dbReference type="NCBI Taxonomy" id="151549"/>
    <lineage>
        <taxon>Eukaryota</taxon>
        <taxon>Metazoa</taxon>
        <taxon>Ecdysozoa</taxon>
        <taxon>Arthropoda</taxon>
        <taxon>Hexapoda</taxon>
        <taxon>Insecta</taxon>
        <taxon>Pterygota</taxon>
        <taxon>Neoptera</taxon>
        <taxon>Endopterygota</taxon>
        <taxon>Lepidoptera</taxon>
        <taxon>Glossata</taxon>
        <taxon>Ditrysia</taxon>
        <taxon>Tineoidea</taxon>
        <taxon>Psychidae</taxon>
        <taxon>Oiketicinae</taxon>
        <taxon>Eumeta</taxon>
    </lineage>
</organism>
<gene>
    <name evidence="2" type="ORF">EVAR_45767_1</name>
</gene>
<name>A0A4C1YU26_EUMVA</name>
<comment type="caution">
    <text evidence="2">The sequence shown here is derived from an EMBL/GenBank/DDBJ whole genome shotgun (WGS) entry which is preliminary data.</text>
</comment>
<keyword evidence="3" id="KW-1185">Reference proteome</keyword>
<dbReference type="Proteomes" id="UP000299102">
    <property type="component" value="Unassembled WGS sequence"/>
</dbReference>
<reference evidence="2 3" key="1">
    <citation type="journal article" date="2019" name="Commun. Biol.">
        <title>The bagworm genome reveals a unique fibroin gene that provides high tensile strength.</title>
        <authorList>
            <person name="Kono N."/>
            <person name="Nakamura H."/>
            <person name="Ohtoshi R."/>
            <person name="Tomita M."/>
            <person name="Numata K."/>
            <person name="Arakawa K."/>
        </authorList>
    </citation>
    <scope>NUCLEOTIDE SEQUENCE [LARGE SCALE GENOMIC DNA]</scope>
</reference>
<dbReference type="AlphaFoldDB" id="A0A4C1YU26"/>
<accession>A0A4C1YU26</accession>
<evidence type="ECO:0000313" key="3">
    <source>
        <dbReference type="Proteomes" id="UP000299102"/>
    </source>
</evidence>
<protein>
    <submittedName>
        <fullName evidence="2">Uncharacterized protein</fullName>
    </submittedName>
</protein>
<evidence type="ECO:0000313" key="2">
    <source>
        <dbReference type="EMBL" id="GBP79658.1"/>
    </source>
</evidence>